<evidence type="ECO:0000313" key="2">
    <source>
        <dbReference type="Proteomes" id="UP000814128"/>
    </source>
</evidence>
<proteinExistence type="predicted"/>
<accession>A0ACB8QTJ6</accession>
<dbReference type="Proteomes" id="UP000814128">
    <property type="component" value="Unassembled WGS sequence"/>
</dbReference>
<protein>
    <submittedName>
        <fullName evidence="1">Uncharacterized protein</fullName>
    </submittedName>
</protein>
<dbReference type="EMBL" id="MU273489">
    <property type="protein sequence ID" value="KAI0035158.1"/>
    <property type="molecule type" value="Genomic_DNA"/>
</dbReference>
<sequence>MSAMPEDQLIELLLQLKKTTPEQARDILNSQPQISYALMALMVKLKAVNPDVFQQTLAAAGALPATVPAVVTSIPAPAPMLAPGTPPAPAPILHPQMSAIPQHIQPPGSRGNTPQQHVTPPPSLAQYSQPVPAYPPFANDGRPPPPAQPMFSAPPPQPAFNAPPPQASYAPPIPAIPDAFSNMTEEQKVMLRSVLAMTPDQIAMLGPLERQSVMQLRAQLGVS</sequence>
<organism evidence="1 2">
    <name type="scientific">Vararia minispora EC-137</name>
    <dbReference type="NCBI Taxonomy" id="1314806"/>
    <lineage>
        <taxon>Eukaryota</taxon>
        <taxon>Fungi</taxon>
        <taxon>Dikarya</taxon>
        <taxon>Basidiomycota</taxon>
        <taxon>Agaricomycotina</taxon>
        <taxon>Agaricomycetes</taxon>
        <taxon>Russulales</taxon>
        <taxon>Lachnocladiaceae</taxon>
        <taxon>Vararia</taxon>
    </lineage>
</organism>
<reference evidence="1" key="1">
    <citation type="submission" date="2021-02" db="EMBL/GenBank/DDBJ databases">
        <authorList>
            <consortium name="DOE Joint Genome Institute"/>
            <person name="Ahrendt S."/>
            <person name="Looney B.P."/>
            <person name="Miyauchi S."/>
            <person name="Morin E."/>
            <person name="Drula E."/>
            <person name="Courty P.E."/>
            <person name="Chicoki N."/>
            <person name="Fauchery L."/>
            <person name="Kohler A."/>
            <person name="Kuo A."/>
            <person name="Labutti K."/>
            <person name="Pangilinan J."/>
            <person name="Lipzen A."/>
            <person name="Riley R."/>
            <person name="Andreopoulos W."/>
            <person name="He G."/>
            <person name="Johnson J."/>
            <person name="Barry K.W."/>
            <person name="Grigoriev I.V."/>
            <person name="Nagy L."/>
            <person name="Hibbett D."/>
            <person name="Henrissat B."/>
            <person name="Matheny P.B."/>
            <person name="Labbe J."/>
            <person name="Martin F."/>
        </authorList>
    </citation>
    <scope>NUCLEOTIDE SEQUENCE</scope>
    <source>
        <strain evidence="1">EC-137</strain>
    </source>
</reference>
<keyword evidence="2" id="KW-1185">Reference proteome</keyword>
<name>A0ACB8QTJ6_9AGAM</name>
<comment type="caution">
    <text evidence="1">The sequence shown here is derived from an EMBL/GenBank/DDBJ whole genome shotgun (WGS) entry which is preliminary data.</text>
</comment>
<evidence type="ECO:0000313" key="1">
    <source>
        <dbReference type="EMBL" id="KAI0035158.1"/>
    </source>
</evidence>
<gene>
    <name evidence="1" type="ORF">K488DRAFT_83362</name>
</gene>
<reference evidence="1" key="2">
    <citation type="journal article" date="2022" name="New Phytol.">
        <title>Evolutionary transition to the ectomycorrhizal habit in the genomes of a hyperdiverse lineage of mushroom-forming fungi.</title>
        <authorList>
            <person name="Looney B."/>
            <person name="Miyauchi S."/>
            <person name="Morin E."/>
            <person name="Drula E."/>
            <person name="Courty P.E."/>
            <person name="Kohler A."/>
            <person name="Kuo A."/>
            <person name="LaButti K."/>
            <person name="Pangilinan J."/>
            <person name="Lipzen A."/>
            <person name="Riley R."/>
            <person name="Andreopoulos W."/>
            <person name="He G."/>
            <person name="Johnson J."/>
            <person name="Nolan M."/>
            <person name="Tritt A."/>
            <person name="Barry K.W."/>
            <person name="Grigoriev I.V."/>
            <person name="Nagy L.G."/>
            <person name="Hibbett D."/>
            <person name="Henrissat B."/>
            <person name="Matheny P.B."/>
            <person name="Labbe J."/>
            <person name="Martin F.M."/>
        </authorList>
    </citation>
    <scope>NUCLEOTIDE SEQUENCE</scope>
    <source>
        <strain evidence="1">EC-137</strain>
    </source>
</reference>